<dbReference type="InterPro" id="IPR039425">
    <property type="entry name" value="RNA_pol_sigma-70-like"/>
</dbReference>
<dbReference type="AlphaFoldDB" id="A0A512RJH7"/>
<gene>
    <name evidence="7" type="ORF">CCY01nite_21160</name>
</gene>
<evidence type="ECO:0000256" key="4">
    <source>
        <dbReference type="ARBA" id="ARBA00023163"/>
    </source>
</evidence>
<keyword evidence="2" id="KW-0805">Transcription regulation</keyword>
<dbReference type="InterPro" id="IPR014284">
    <property type="entry name" value="RNA_pol_sigma-70_dom"/>
</dbReference>
<dbReference type="InterPro" id="IPR013325">
    <property type="entry name" value="RNA_pol_sigma_r2"/>
</dbReference>
<dbReference type="SUPFAM" id="SSF88946">
    <property type="entry name" value="Sigma2 domain of RNA polymerase sigma factors"/>
    <property type="match status" value="1"/>
</dbReference>
<keyword evidence="8" id="KW-1185">Reference proteome</keyword>
<dbReference type="InterPro" id="IPR036388">
    <property type="entry name" value="WH-like_DNA-bd_sf"/>
</dbReference>
<protein>
    <submittedName>
        <fullName evidence="7">Putative alternative RNA polymerase sigma factor SigM</fullName>
    </submittedName>
</protein>
<evidence type="ECO:0000256" key="1">
    <source>
        <dbReference type="ARBA" id="ARBA00010641"/>
    </source>
</evidence>
<feature type="domain" description="RNA polymerase sigma factor 70 region 4 type 2" evidence="6">
    <location>
        <begin position="131"/>
        <end position="179"/>
    </location>
</feature>
<evidence type="ECO:0000313" key="7">
    <source>
        <dbReference type="EMBL" id="GEP95856.1"/>
    </source>
</evidence>
<comment type="caution">
    <text evidence="7">The sequence shown here is derived from an EMBL/GenBank/DDBJ whole genome shotgun (WGS) entry which is preliminary data.</text>
</comment>
<comment type="similarity">
    <text evidence="1">Belongs to the sigma-70 factor family. ECF subfamily.</text>
</comment>
<dbReference type="PANTHER" id="PTHR43133:SF46">
    <property type="entry name" value="RNA POLYMERASE SIGMA-70 FACTOR ECF SUBFAMILY"/>
    <property type="match status" value="1"/>
</dbReference>
<evidence type="ECO:0000259" key="6">
    <source>
        <dbReference type="Pfam" id="PF08281"/>
    </source>
</evidence>
<dbReference type="Gene3D" id="1.10.10.10">
    <property type="entry name" value="Winged helix-like DNA-binding domain superfamily/Winged helix DNA-binding domain"/>
    <property type="match status" value="1"/>
</dbReference>
<dbReference type="PANTHER" id="PTHR43133">
    <property type="entry name" value="RNA POLYMERASE ECF-TYPE SIGMA FACTO"/>
    <property type="match status" value="1"/>
</dbReference>
<evidence type="ECO:0000259" key="5">
    <source>
        <dbReference type="Pfam" id="PF04542"/>
    </source>
</evidence>
<dbReference type="Proteomes" id="UP000321436">
    <property type="component" value="Unassembled WGS sequence"/>
</dbReference>
<organism evidence="7 8">
    <name type="scientific">Chitinophaga cymbidii</name>
    <dbReference type="NCBI Taxonomy" id="1096750"/>
    <lineage>
        <taxon>Bacteria</taxon>
        <taxon>Pseudomonadati</taxon>
        <taxon>Bacteroidota</taxon>
        <taxon>Chitinophagia</taxon>
        <taxon>Chitinophagales</taxon>
        <taxon>Chitinophagaceae</taxon>
        <taxon>Chitinophaga</taxon>
    </lineage>
</organism>
<dbReference type="GO" id="GO:0006352">
    <property type="term" value="P:DNA-templated transcription initiation"/>
    <property type="evidence" value="ECO:0007669"/>
    <property type="project" value="InterPro"/>
</dbReference>
<name>A0A512RJH7_9BACT</name>
<dbReference type="EMBL" id="BKAU01000001">
    <property type="protein sequence ID" value="GEP95856.1"/>
    <property type="molecule type" value="Genomic_DNA"/>
</dbReference>
<evidence type="ECO:0000256" key="2">
    <source>
        <dbReference type="ARBA" id="ARBA00023015"/>
    </source>
</evidence>
<dbReference type="Pfam" id="PF04542">
    <property type="entry name" value="Sigma70_r2"/>
    <property type="match status" value="1"/>
</dbReference>
<dbReference type="SUPFAM" id="SSF88659">
    <property type="entry name" value="Sigma3 and sigma4 domains of RNA polymerase sigma factors"/>
    <property type="match status" value="1"/>
</dbReference>
<dbReference type="Gene3D" id="1.10.1740.10">
    <property type="match status" value="1"/>
</dbReference>
<dbReference type="GO" id="GO:0003677">
    <property type="term" value="F:DNA binding"/>
    <property type="evidence" value="ECO:0007669"/>
    <property type="project" value="InterPro"/>
</dbReference>
<dbReference type="InterPro" id="IPR013324">
    <property type="entry name" value="RNA_pol_sigma_r3/r4-like"/>
</dbReference>
<keyword evidence="4" id="KW-0804">Transcription</keyword>
<dbReference type="InterPro" id="IPR007627">
    <property type="entry name" value="RNA_pol_sigma70_r2"/>
</dbReference>
<accession>A0A512RJH7</accession>
<evidence type="ECO:0000256" key="3">
    <source>
        <dbReference type="ARBA" id="ARBA00023082"/>
    </source>
</evidence>
<evidence type="ECO:0000313" key="8">
    <source>
        <dbReference type="Proteomes" id="UP000321436"/>
    </source>
</evidence>
<dbReference type="InterPro" id="IPR013249">
    <property type="entry name" value="RNA_pol_sigma70_r4_t2"/>
</dbReference>
<keyword evidence="3" id="KW-0731">Sigma factor</keyword>
<feature type="domain" description="RNA polymerase sigma-70 region 2" evidence="5">
    <location>
        <begin position="36"/>
        <end position="102"/>
    </location>
</feature>
<sequence>MFTITFAQILEDKSLYTDEYLFARIAEGNEAAFEQLFYRYLPKLQTVIRKIVKQEAVVNDIIHDIFLNIWVKREELPQIQAPASWIYRVMYNRSLTWVERQRLRENKQKNMRIATSANNTEEAVFFAETSRLVQEAIRRMPPQTQKIYLLSRESGLRIPEIAETLRLSPNTVKNTLVRAGKLIRDHLQRNGILLPLLLFIYR</sequence>
<dbReference type="RefSeq" id="WP_186830999.1">
    <property type="nucleotide sequence ID" value="NZ_BKAU01000001.1"/>
</dbReference>
<reference evidence="7 8" key="1">
    <citation type="submission" date="2019-07" db="EMBL/GenBank/DDBJ databases">
        <title>Whole genome shotgun sequence of Chitinophaga cymbidii NBRC 109752.</title>
        <authorList>
            <person name="Hosoyama A."/>
            <person name="Uohara A."/>
            <person name="Ohji S."/>
            <person name="Ichikawa N."/>
        </authorList>
    </citation>
    <scope>NUCLEOTIDE SEQUENCE [LARGE SCALE GENOMIC DNA]</scope>
    <source>
        <strain evidence="7 8">NBRC 109752</strain>
    </source>
</reference>
<proteinExistence type="inferred from homology"/>
<dbReference type="Pfam" id="PF08281">
    <property type="entry name" value="Sigma70_r4_2"/>
    <property type="match status" value="1"/>
</dbReference>
<dbReference type="NCBIfam" id="TIGR02937">
    <property type="entry name" value="sigma70-ECF"/>
    <property type="match status" value="1"/>
</dbReference>
<dbReference type="GO" id="GO:0016987">
    <property type="term" value="F:sigma factor activity"/>
    <property type="evidence" value="ECO:0007669"/>
    <property type="project" value="UniProtKB-KW"/>
</dbReference>